<dbReference type="Proteomes" id="UP000053328">
    <property type="component" value="Unassembled WGS sequence"/>
</dbReference>
<evidence type="ECO:0000313" key="6">
    <source>
        <dbReference type="Proteomes" id="UP000053328"/>
    </source>
</evidence>
<evidence type="ECO:0000256" key="4">
    <source>
        <dbReference type="SAM" id="Phobius"/>
    </source>
</evidence>
<dbReference type="InterPro" id="IPR051236">
    <property type="entry name" value="HAT_RTT109-like"/>
</dbReference>
<dbReference type="OrthoDB" id="4153866at2759"/>
<dbReference type="InterPro" id="IPR017946">
    <property type="entry name" value="PLC-like_Pdiesterase_TIM-brl"/>
</dbReference>
<accession>A0A0D1ZG45</accession>
<feature type="transmembrane region" description="Helical" evidence="4">
    <location>
        <begin position="132"/>
        <end position="157"/>
    </location>
</feature>
<comment type="similarity">
    <text evidence="1">Belongs to the AIM6 family.</text>
</comment>
<dbReference type="AlphaFoldDB" id="A0A0D1ZG45"/>
<proteinExistence type="inferred from homology"/>
<gene>
    <name evidence="5" type="ORF">PV08_09220</name>
</gene>
<evidence type="ECO:0000256" key="3">
    <source>
        <dbReference type="SAM" id="MobiDB-lite"/>
    </source>
</evidence>
<dbReference type="RefSeq" id="XP_016232163.1">
    <property type="nucleotide sequence ID" value="XM_016383540.1"/>
</dbReference>
<dbReference type="PANTHER" id="PTHR31571:SF1">
    <property type="entry name" value="ALTERED INHERITANCE OF MITOCHONDRIA PROTEIN 6"/>
    <property type="match status" value="1"/>
</dbReference>
<evidence type="ECO:0000256" key="1">
    <source>
        <dbReference type="ARBA" id="ARBA00008858"/>
    </source>
</evidence>
<name>A0A0D1ZG45_9EURO</name>
<sequence>MPQFSPAGCRAFHGAQSTLLHHEPSTEGERVPFLTQDQPFIAGSDLENGASPDPSAVGSDNTDKSPVITVTSLPAFYTADDHISSPVPPRWRWTGRIPLLSACVGRGYFARSQAPLSEKPSPRKPLKIVLRLLAYALMLLGLVEFITLACGVFFSFFPSEGLDNHGKLESSIDVSPALLQWPTDFSADVHAVACHSHNDYWRKEPLFSALRAGCTGVEADVWLYNEELYVGHTTASLTPQRTLRSLYIDPLVRILDQQNPTTSFHPSADTPRGGVFDTNPAQTLVLLIDFKNDGKATWPYVYEQLAPLRQKGYLTHFNGTKTIEGPITVVVTGNAPYMNVVASPDYRDMFFDAPLDIFEQLDPGTPAIKHPRLTAEDLQSPTKRDTPDQGQGRSGAAPENAAIYAPANSYYASVSFQNSIGYPWQGKLSSKQINKIRKQIAGAHNRGLKVRYWGVPNWPRGMRNYLWRVLYQEGIDYLNVDDLRAATQGNWNWDKKPSWFSGPWRFWSS</sequence>
<dbReference type="VEuPathDB" id="FungiDB:PV08_09220"/>
<organism evidence="5 6">
    <name type="scientific">Exophiala spinifera</name>
    <dbReference type="NCBI Taxonomy" id="91928"/>
    <lineage>
        <taxon>Eukaryota</taxon>
        <taxon>Fungi</taxon>
        <taxon>Dikarya</taxon>
        <taxon>Ascomycota</taxon>
        <taxon>Pezizomycotina</taxon>
        <taxon>Eurotiomycetes</taxon>
        <taxon>Chaetothyriomycetidae</taxon>
        <taxon>Chaetothyriales</taxon>
        <taxon>Herpotrichiellaceae</taxon>
        <taxon>Exophiala</taxon>
    </lineage>
</organism>
<dbReference type="HOGENOM" id="CLU_031561_2_0_1"/>
<feature type="region of interest" description="Disordered" evidence="3">
    <location>
        <begin position="364"/>
        <end position="397"/>
    </location>
</feature>
<dbReference type="GeneID" id="27336303"/>
<dbReference type="STRING" id="91928.A0A0D1ZG45"/>
<keyword evidence="4" id="KW-0812">Transmembrane</keyword>
<dbReference type="GO" id="GO:0006629">
    <property type="term" value="P:lipid metabolic process"/>
    <property type="evidence" value="ECO:0007669"/>
    <property type="project" value="InterPro"/>
</dbReference>
<feature type="region of interest" description="Disordered" evidence="3">
    <location>
        <begin position="42"/>
        <end position="64"/>
    </location>
</feature>
<dbReference type="InterPro" id="IPR039559">
    <property type="entry name" value="AIM6_PI-PLC-like_dom"/>
</dbReference>
<dbReference type="EMBL" id="KN847498">
    <property type="protein sequence ID" value="KIW11947.1"/>
    <property type="molecule type" value="Genomic_DNA"/>
</dbReference>
<evidence type="ECO:0000256" key="2">
    <source>
        <dbReference type="ARBA" id="ARBA00014286"/>
    </source>
</evidence>
<dbReference type="PANTHER" id="PTHR31571">
    <property type="entry name" value="ALTERED INHERITANCE OF MITOCHONDRIA PROTEIN 6"/>
    <property type="match status" value="1"/>
</dbReference>
<keyword evidence="4" id="KW-0472">Membrane</keyword>
<evidence type="ECO:0000313" key="5">
    <source>
        <dbReference type="EMBL" id="KIW11947.1"/>
    </source>
</evidence>
<keyword evidence="4" id="KW-1133">Transmembrane helix</keyword>
<dbReference type="SUPFAM" id="SSF51695">
    <property type="entry name" value="PLC-like phosphodiesterases"/>
    <property type="match status" value="1"/>
</dbReference>
<keyword evidence="6" id="KW-1185">Reference proteome</keyword>
<dbReference type="CDD" id="cd08577">
    <property type="entry name" value="PI-PLCc_GDPD_SF_unchar3"/>
    <property type="match status" value="1"/>
</dbReference>
<reference evidence="5 6" key="1">
    <citation type="submission" date="2015-01" db="EMBL/GenBank/DDBJ databases">
        <title>The Genome Sequence of Exophiala spinifera CBS89968.</title>
        <authorList>
            <consortium name="The Broad Institute Genomics Platform"/>
            <person name="Cuomo C."/>
            <person name="de Hoog S."/>
            <person name="Gorbushina A."/>
            <person name="Stielow B."/>
            <person name="Teixiera M."/>
            <person name="Abouelleil A."/>
            <person name="Chapman S.B."/>
            <person name="Priest M."/>
            <person name="Young S.K."/>
            <person name="Wortman J."/>
            <person name="Nusbaum C."/>
            <person name="Birren B."/>
        </authorList>
    </citation>
    <scope>NUCLEOTIDE SEQUENCE [LARGE SCALE GENOMIC DNA]</scope>
    <source>
        <strain evidence="5 6">CBS 89968</strain>
    </source>
</reference>
<dbReference type="GO" id="GO:0008081">
    <property type="term" value="F:phosphoric diester hydrolase activity"/>
    <property type="evidence" value="ECO:0007669"/>
    <property type="project" value="InterPro"/>
</dbReference>
<protein>
    <recommendedName>
        <fullName evidence="2">Altered inheritance of mitochondria protein 6</fullName>
    </recommendedName>
</protein>